<reference evidence="2" key="1">
    <citation type="journal article" date="2021" name="Genome Biol. Evol.">
        <title>Continental-Scale Gene Flow Prevents Allopatric Divergence of Pelagic Freshwater Bacteria.</title>
        <authorList>
            <person name="Hoetzinger M."/>
            <person name="Pitt A."/>
            <person name="Huemer A."/>
            <person name="Hahn M.W."/>
        </authorList>
    </citation>
    <scope>NUCLEOTIDE SEQUENCE</scope>
    <source>
        <strain evidence="2">SM1-W8</strain>
    </source>
</reference>
<dbReference type="AlphaFoldDB" id="A0A9Q2WI41"/>
<dbReference type="SUPFAM" id="SSF47598">
    <property type="entry name" value="Ribbon-helix-helix"/>
    <property type="match status" value="1"/>
</dbReference>
<dbReference type="InterPro" id="IPR010985">
    <property type="entry name" value="Ribbon_hlx_hlx"/>
</dbReference>
<evidence type="ECO:0000313" key="3">
    <source>
        <dbReference type="Proteomes" id="UP000783102"/>
    </source>
</evidence>
<gene>
    <name evidence="2" type="ORF">G6731_01490</name>
</gene>
<protein>
    <submittedName>
        <fullName evidence="2">Ribbon-helix-helix protein, CopG family</fullName>
    </submittedName>
</protein>
<sequence>MNRVGRPKGTTNAERGIEESTKITMRITNSDIERIDRAAREMRISRSALMRLAVFKLINKEKLN</sequence>
<dbReference type="Pfam" id="PF01402">
    <property type="entry name" value="RHH_1"/>
    <property type="match status" value="1"/>
</dbReference>
<dbReference type="EMBL" id="JAANEY010000001">
    <property type="protein sequence ID" value="MBT8550637.1"/>
    <property type="molecule type" value="Genomic_DNA"/>
</dbReference>
<name>A0A9Q2WI41_9BURK</name>
<feature type="domain" description="Ribbon-helix-helix protein CopG" evidence="1">
    <location>
        <begin position="23"/>
        <end position="59"/>
    </location>
</feature>
<comment type="caution">
    <text evidence="2">The sequence shown here is derived from an EMBL/GenBank/DDBJ whole genome shotgun (WGS) entry which is preliminary data.</text>
</comment>
<dbReference type="InterPro" id="IPR002145">
    <property type="entry name" value="CopG"/>
</dbReference>
<dbReference type="Proteomes" id="UP000783102">
    <property type="component" value="Unassembled WGS sequence"/>
</dbReference>
<evidence type="ECO:0000313" key="2">
    <source>
        <dbReference type="EMBL" id="MBT8550637.1"/>
    </source>
</evidence>
<organism evidence="2 3">
    <name type="scientific">Polynucleobacter paneuropaeus</name>
    <dbReference type="NCBI Taxonomy" id="2527775"/>
    <lineage>
        <taxon>Bacteria</taxon>
        <taxon>Pseudomonadati</taxon>
        <taxon>Pseudomonadota</taxon>
        <taxon>Betaproteobacteria</taxon>
        <taxon>Burkholderiales</taxon>
        <taxon>Burkholderiaceae</taxon>
        <taxon>Polynucleobacter</taxon>
    </lineage>
</organism>
<proteinExistence type="predicted"/>
<dbReference type="GO" id="GO:0006355">
    <property type="term" value="P:regulation of DNA-templated transcription"/>
    <property type="evidence" value="ECO:0007669"/>
    <property type="project" value="InterPro"/>
</dbReference>
<evidence type="ECO:0000259" key="1">
    <source>
        <dbReference type="Pfam" id="PF01402"/>
    </source>
</evidence>
<accession>A0A9Q2WI41</accession>